<feature type="transmembrane region" description="Helical" evidence="1">
    <location>
        <begin position="124"/>
        <end position="144"/>
    </location>
</feature>
<keyword evidence="1" id="KW-0812">Transmembrane</keyword>
<evidence type="ECO:0000313" key="3">
    <source>
        <dbReference type="Proteomes" id="UP000054537"/>
    </source>
</evidence>
<dbReference type="AlphaFoldDB" id="A0A0A6UIW8"/>
<feature type="transmembrane region" description="Helical" evidence="1">
    <location>
        <begin position="95"/>
        <end position="118"/>
    </location>
</feature>
<feature type="transmembrane region" description="Helical" evidence="1">
    <location>
        <begin position="62"/>
        <end position="83"/>
    </location>
</feature>
<proteinExistence type="predicted"/>
<evidence type="ECO:0000313" key="2">
    <source>
        <dbReference type="EMBL" id="KHD75366.1"/>
    </source>
</evidence>
<gene>
    <name evidence="2" type="ORF">MB27_23320</name>
</gene>
<reference evidence="2 3" key="1">
    <citation type="submission" date="2014-10" db="EMBL/GenBank/DDBJ databases">
        <title>Draft genome sequence of Actinoplanes utahensis NRRL 12052.</title>
        <authorList>
            <person name="Velasco-Bucheli B."/>
            <person name="del Cerro C."/>
            <person name="Hormigo D."/>
            <person name="Garcia J.L."/>
            <person name="Acebal C."/>
            <person name="Arroyo M."/>
            <person name="de la Mata I."/>
        </authorList>
    </citation>
    <scope>NUCLEOTIDE SEQUENCE [LARGE SCALE GENOMIC DNA]</scope>
    <source>
        <strain evidence="2 3">NRRL 12052</strain>
    </source>
</reference>
<feature type="transmembrane region" description="Helical" evidence="1">
    <location>
        <begin position="6"/>
        <end position="23"/>
    </location>
</feature>
<keyword evidence="1" id="KW-1133">Transmembrane helix</keyword>
<feature type="transmembrane region" description="Helical" evidence="1">
    <location>
        <begin position="35"/>
        <end position="56"/>
    </location>
</feature>
<keyword evidence="3" id="KW-1185">Reference proteome</keyword>
<dbReference type="RefSeq" id="WP_043527620.1">
    <property type="nucleotide sequence ID" value="NZ_BAABKU010000036.1"/>
</dbReference>
<organism evidence="2 3">
    <name type="scientific">Actinoplanes utahensis</name>
    <dbReference type="NCBI Taxonomy" id="1869"/>
    <lineage>
        <taxon>Bacteria</taxon>
        <taxon>Bacillati</taxon>
        <taxon>Actinomycetota</taxon>
        <taxon>Actinomycetes</taxon>
        <taxon>Micromonosporales</taxon>
        <taxon>Micromonosporaceae</taxon>
        <taxon>Actinoplanes</taxon>
    </lineage>
</organism>
<protein>
    <submittedName>
        <fullName evidence="2">Uncharacterized protein</fullName>
    </submittedName>
</protein>
<dbReference type="EMBL" id="JRTT01000028">
    <property type="protein sequence ID" value="KHD75366.1"/>
    <property type="molecule type" value="Genomic_DNA"/>
</dbReference>
<dbReference type="Proteomes" id="UP000054537">
    <property type="component" value="Unassembled WGS sequence"/>
</dbReference>
<sequence length="163" mass="16939">MSAAKALGLVLVVANCAVGAAAARHGRARFYGSMLLMTLGLGLIWLTLFGLLQGSAFGWRHVAGLSFVCTGTQAVYLSCRMAFPPSRDRGPVGHLAARVSALLAVVAGLAGETVTAVFDAGLALRSSVVLLVLPGVLGAAIVLLHRPPGPKARDTRARRQRTR</sequence>
<evidence type="ECO:0000256" key="1">
    <source>
        <dbReference type="SAM" id="Phobius"/>
    </source>
</evidence>
<keyword evidence="1" id="KW-0472">Membrane</keyword>
<name>A0A0A6UIW8_ACTUT</name>
<accession>A0A0A6UIW8</accession>
<comment type="caution">
    <text evidence="2">The sequence shown here is derived from an EMBL/GenBank/DDBJ whole genome shotgun (WGS) entry which is preliminary data.</text>
</comment>